<proteinExistence type="inferred from homology"/>
<dbReference type="GO" id="GO:0032545">
    <property type="term" value="C:CURI complex"/>
    <property type="evidence" value="ECO:0007669"/>
    <property type="project" value="TreeGrafter"/>
</dbReference>
<dbReference type="GO" id="GO:0034456">
    <property type="term" value="C:UTP-C complex"/>
    <property type="evidence" value="ECO:0007669"/>
    <property type="project" value="TreeGrafter"/>
</dbReference>
<dbReference type="EMBL" id="OB661359">
    <property type="protein sequence ID" value="CAD7228043.1"/>
    <property type="molecule type" value="Genomic_DNA"/>
</dbReference>
<name>A0A7R8ZQ20_9CRUS</name>
<dbReference type="AlphaFoldDB" id="A0A7R8ZQ20"/>
<evidence type="ECO:0000256" key="1">
    <source>
        <dbReference type="RuleBase" id="RU364032"/>
    </source>
</evidence>
<dbReference type="InterPro" id="IPR035369">
    <property type="entry name" value="Nrap_D4"/>
</dbReference>
<dbReference type="OrthoDB" id="10251401at2759"/>
<dbReference type="Pfam" id="PF17406">
    <property type="entry name" value="Nrap_D5"/>
    <property type="match status" value="1"/>
</dbReference>
<feature type="domain" description="Nrap protein" evidence="3">
    <location>
        <begin position="202"/>
        <end position="346"/>
    </location>
</feature>
<dbReference type="Gene3D" id="3.30.70.3030">
    <property type="match status" value="1"/>
</dbReference>
<reference evidence="5" key="1">
    <citation type="submission" date="2020-11" db="EMBL/GenBank/DDBJ databases">
        <authorList>
            <person name="Tran Van P."/>
        </authorList>
    </citation>
    <scope>NUCLEOTIDE SEQUENCE</scope>
</reference>
<dbReference type="InterPro" id="IPR005554">
    <property type="entry name" value="NOL6/Upt22"/>
</dbReference>
<keyword evidence="1" id="KW-0694">RNA-binding</keyword>
<sequence length="501" mass="55882">MTLRRLRRMGNPRQILGRLCRLRSFPEVFDGLARTFRSLTLPLPITRVTLLPPCLSDLPTPRPRPCDSPVTSLKVHIAFERSGKWPDSLPALMKLKPAFYLAIMKQLSHKPKSEVQHFRAFSDHLLVAKDGFVFRVTAVPPNEVALRQRTVVLPGGVIHRYPTASSKAYHRETVLIPRIASALERSVTENKAAIQTEAAGLSLVDHWLSSQFLSPPFSPPLFSLLYASLFLRPSHKEGAVNHPPPGSPPAAFFRFLHLLQATDFHQTPIILNFNDELTEDGVLDLEAALLTKMTSGRTSLPPIVLATPWDTSGDVWSRSGAGGPSKMMLNRAQAVSRAAVRSLAAVPPSTKRTLALFRADLSPYDLVLHVGLTTLCSSAMRELQRQHISQFPFLVDVDPAEELFDFLKATLVDVAMVLRRSRATFTGKSSSSESYVIAIMWRPDAFTRRFPYNSKTSTLRPGFILEELDGKWSTRLSRDAILTWIQTFGKGLIQHTAVKEK</sequence>
<gene>
    <name evidence="5" type="ORF">CTOB1V02_LOCUS5934</name>
</gene>
<feature type="domain" description="Nrap protein" evidence="2">
    <location>
        <begin position="27"/>
        <end position="185"/>
    </location>
</feature>
<evidence type="ECO:0000259" key="2">
    <source>
        <dbReference type="Pfam" id="PF17405"/>
    </source>
</evidence>
<comment type="subcellular location">
    <subcellularLocation>
        <location evidence="1">Nucleus</location>
        <location evidence="1">Nucleolus</location>
    </subcellularLocation>
</comment>
<dbReference type="PANTHER" id="PTHR17972:SF0">
    <property type="entry name" value="NUCLEOLAR PROTEIN 6"/>
    <property type="match status" value="1"/>
</dbReference>
<feature type="domain" description="Nrap protein" evidence="4">
    <location>
        <begin position="361"/>
        <end position="494"/>
    </location>
</feature>
<keyword evidence="1" id="KW-0539">Nucleus</keyword>
<dbReference type="InterPro" id="IPR035371">
    <property type="entry name" value="Nrap_D6"/>
</dbReference>
<dbReference type="GO" id="GO:0006409">
    <property type="term" value="P:tRNA export from nucleus"/>
    <property type="evidence" value="ECO:0007669"/>
    <property type="project" value="TreeGrafter"/>
</dbReference>
<accession>A0A7R8ZQ20</accession>
<dbReference type="Pfam" id="PF17405">
    <property type="entry name" value="Nrap_D4"/>
    <property type="match status" value="1"/>
</dbReference>
<organism evidence="5">
    <name type="scientific">Cyprideis torosa</name>
    <dbReference type="NCBI Taxonomy" id="163714"/>
    <lineage>
        <taxon>Eukaryota</taxon>
        <taxon>Metazoa</taxon>
        <taxon>Ecdysozoa</taxon>
        <taxon>Arthropoda</taxon>
        <taxon>Crustacea</taxon>
        <taxon>Oligostraca</taxon>
        <taxon>Ostracoda</taxon>
        <taxon>Podocopa</taxon>
        <taxon>Podocopida</taxon>
        <taxon>Cytherocopina</taxon>
        <taxon>Cytheroidea</taxon>
        <taxon>Cytherideidae</taxon>
        <taxon>Cyprideis</taxon>
    </lineage>
</organism>
<protein>
    <recommendedName>
        <fullName evidence="1">Nucleolar protein 6</fullName>
    </recommendedName>
</protein>
<dbReference type="GO" id="GO:0003723">
    <property type="term" value="F:RNA binding"/>
    <property type="evidence" value="ECO:0007669"/>
    <property type="project" value="UniProtKB-KW"/>
</dbReference>
<evidence type="ECO:0000259" key="4">
    <source>
        <dbReference type="Pfam" id="PF17407"/>
    </source>
</evidence>
<dbReference type="Pfam" id="PF17407">
    <property type="entry name" value="Nrap_D6"/>
    <property type="match status" value="1"/>
</dbReference>
<dbReference type="GO" id="GO:0006364">
    <property type="term" value="P:rRNA processing"/>
    <property type="evidence" value="ECO:0007669"/>
    <property type="project" value="TreeGrafter"/>
</dbReference>
<dbReference type="InterPro" id="IPR035370">
    <property type="entry name" value="Nrap_D5"/>
</dbReference>
<evidence type="ECO:0000313" key="5">
    <source>
        <dbReference type="EMBL" id="CAD7228043.1"/>
    </source>
</evidence>
<evidence type="ECO:0000259" key="3">
    <source>
        <dbReference type="Pfam" id="PF17406"/>
    </source>
</evidence>
<dbReference type="GO" id="GO:0032040">
    <property type="term" value="C:small-subunit processome"/>
    <property type="evidence" value="ECO:0007669"/>
    <property type="project" value="TreeGrafter"/>
</dbReference>
<dbReference type="PANTHER" id="PTHR17972">
    <property type="entry name" value="NUCLEOLAR RNA-ASSOCIATED PROTEIN"/>
    <property type="match status" value="1"/>
</dbReference>
<comment type="similarity">
    <text evidence="1">Belongs to the NRAP family.</text>
</comment>